<evidence type="ECO:0000313" key="2">
    <source>
        <dbReference type="Proteomes" id="UP001362999"/>
    </source>
</evidence>
<protein>
    <submittedName>
        <fullName evidence="1">Uncharacterized protein</fullName>
    </submittedName>
</protein>
<reference evidence="1 2" key="1">
    <citation type="journal article" date="2024" name="J Genomics">
        <title>Draft genome sequencing and assembly of Favolaschia claudopus CIRM-BRFM 2984 isolated from oak limbs.</title>
        <authorList>
            <person name="Navarro D."/>
            <person name="Drula E."/>
            <person name="Chaduli D."/>
            <person name="Cazenave R."/>
            <person name="Ahrendt S."/>
            <person name="Wang J."/>
            <person name="Lipzen A."/>
            <person name="Daum C."/>
            <person name="Barry K."/>
            <person name="Grigoriev I.V."/>
            <person name="Favel A."/>
            <person name="Rosso M.N."/>
            <person name="Martin F."/>
        </authorList>
    </citation>
    <scope>NUCLEOTIDE SEQUENCE [LARGE SCALE GENOMIC DNA]</scope>
    <source>
        <strain evidence="1 2">CIRM-BRFM 2984</strain>
    </source>
</reference>
<name>A0AAW0AKM1_9AGAR</name>
<dbReference type="AlphaFoldDB" id="A0AAW0AKM1"/>
<comment type="caution">
    <text evidence="1">The sequence shown here is derived from an EMBL/GenBank/DDBJ whole genome shotgun (WGS) entry which is preliminary data.</text>
</comment>
<proteinExistence type="predicted"/>
<dbReference type="Proteomes" id="UP001362999">
    <property type="component" value="Unassembled WGS sequence"/>
</dbReference>
<accession>A0AAW0AKM1</accession>
<sequence>MPPSSAASSRRPSRSAVHFAHFSRSAQSRVASASPAGLSRASLGFARPIRIKRILAFPPRDPRPEAAPDTNHQCVRSRDRKVKGLALLVSSVDKIRFHDHESGMTVNSLKQLRKYLLSVRRGEIFRRYGFSMDGGKMVVVRIQDVTGRQEDNRCDKYVTGVTPVLVVYDDGAALFFRSRLSPAIVAAQSLIRGAEDDAQWGTRRGGRDRWKLSMSFRPDCRCSISVPVVHSSITQVLRRAPPFTSSPSSRHIMSGSGSFYLVMPSNQSAPPRSRQKLTVFAVADCTLERSTMDAVPAMTDSGWRRAVIRYRRPTAVWMVRTPQIESPFVISRGQSSSYFIPFTTFSPSLRAQTLLSSSLVPWRGCGSPVSFGEAGRDDTLLSHVLTAGTSGLGRRHSLTVRVAHVRRSSELRIAAFSSPAGGAGRRRDFRDPGHDEAKFVRTVGLELARGASRCGG</sequence>
<dbReference type="EMBL" id="JAWWNJ010000060">
    <property type="protein sequence ID" value="KAK7013296.1"/>
    <property type="molecule type" value="Genomic_DNA"/>
</dbReference>
<gene>
    <name evidence="1" type="ORF">R3P38DRAFT_3363171</name>
</gene>
<evidence type="ECO:0000313" key="1">
    <source>
        <dbReference type="EMBL" id="KAK7013296.1"/>
    </source>
</evidence>
<organism evidence="1 2">
    <name type="scientific">Favolaschia claudopus</name>
    <dbReference type="NCBI Taxonomy" id="2862362"/>
    <lineage>
        <taxon>Eukaryota</taxon>
        <taxon>Fungi</taxon>
        <taxon>Dikarya</taxon>
        <taxon>Basidiomycota</taxon>
        <taxon>Agaricomycotina</taxon>
        <taxon>Agaricomycetes</taxon>
        <taxon>Agaricomycetidae</taxon>
        <taxon>Agaricales</taxon>
        <taxon>Marasmiineae</taxon>
        <taxon>Mycenaceae</taxon>
        <taxon>Favolaschia</taxon>
    </lineage>
</organism>
<keyword evidence="2" id="KW-1185">Reference proteome</keyword>